<evidence type="ECO:0000259" key="2">
    <source>
        <dbReference type="SMART" id="SM00479"/>
    </source>
</evidence>
<dbReference type="GO" id="GO:0003887">
    <property type="term" value="F:DNA-directed DNA polymerase activity"/>
    <property type="evidence" value="ECO:0007669"/>
    <property type="project" value="InterPro"/>
</dbReference>
<proteinExistence type="predicted"/>
<dbReference type="AlphaFoldDB" id="A0A9D2B949"/>
<accession>A0A9D2B949</accession>
<dbReference type="FunFam" id="3.30.420.10:FF:000045">
    <property type="entry name" value="3'-5' exonuclease DinG"/>
    <property type="match status" value="1"/>
</dbReference>
<keyword evidence="1 3" id="KW-0540">Nuclease</keyword>
<dbReference type="NCBIfam" id="TIGR00573">
    <property type="entry name" value="dnaq"/>
    <property type="match status" value="1"/>
</dbReference>
<feature type="domain" description="Exonuclease" evidence="2">
    <location>
        <begin position="3"/>
        <end position="168"/>
    </location>
</feature>
<comment type="caution">
    <text evidence="3">The sequence shown here is derived from an EMBL/GenBank/DDBJ whole genome shotgun (WGS) entry which is preliminary data.</text>
</comment>
<dbReference type="GO" id="GO:0003677">
    <property type="term" value="F:DNA binding"/>
    <property type="evidence" value="ECO:0007669"/>
    <property type="project" value="InterPro"/>
</dbReference>
<dbReference type="CDD" id="cd06127">
    <property type="entry name" value="DEDDh"/>
    <property type="match status" value="1"/>
</dbReference>
<sequence>MRKYVAFDLETTGLSPESDQIIEIGAVKIQDGKITGKYNCILYPEIPVSDFIVELTGISREMLAKGIPLQQGVEGFLRFSEGFPVLGHNLNFDYSFMKTAAKAMQRPFEKEGVDTLAAARKLLRGLKNKKLETLCAHYDYVNQAAHRAYDDALATAVVFEQMKKEFPGEEEAFQPKPLQYRVRKERPITEKQKRYLKDLKKYHTIKDAINIDQMTQREASKEIDRIILRYGVMKR</sequence>
<dbReference type="GO" id="GO:0008408">
    <property type="term" value="F:3'-5' exonuclease activity"/>
    <property type="evidence" value="ECO:0007669"/>
    <property type="project" value="TreeGrafter"/>
</dbReference>
<evidence type="ECO:0000313" key="3">
    <source>
        <dbReference type="EMBL" id="HIX66852.1"/>
    </source>
</evidence>
<dbReference type="InterPro" id="IPR012337">
    <property type="entry name" value="RNaseH-like_sf"/>
</dbReference>
<gene>
    <name evidence="3" type="ORF">H9735_01850</name>
</gene>
<dbReference type="EMBL" id="DXEM01000006">
    <property type="protein sequence ID" value="HIX66852.1"/>
    <property type="molecule type" value="Genomic_DNA"/>
</dbReference>
<keyword evidence="1 3" id="KW-0378">Hydrolase</keyword>
<evidence type="ECO:0000313" key="4">
    <source>
        <dbReference type="Proteomes" id="UP000886721"/>
    </source>
</evidence>
<dbReference type="GO" id="GO:0045004">
    <property type="term" value="P:DNA replication proofreading"/>
    <property type="evidence" value="ECO:0007669"/>
    <property type="project" value="TreeGrafter"/>
</dbReference>
<organism evidence="3 4">
    <name type="scientific">Candidatus Anaerostipes excrementavium</name>
    <dbReference type="NCBI Taxonomy" id="2838463"/>
    <lineage>
        <taxon>Bacteria</taxon>
        <taxon>Bacillati</taxon>
        <taxon>Bacillota</taxon>
        <taxon>Clostridia</taxon>
        <taxon>Lachnospirales</taxon>
        <taxon>Lachnospiraceae</taxon>
        <taxon>Anaerostipes</taxon>
    </lineage>
</organism>
<evidence type="ECO:0000256" key="1">
    <source>
        <dbReference type="ARBA" id="ARBA00022839"/>
    </source>
</evidence>
<dbReference type="Pfam" id="PF00929">
    <property type="entry name" value="RNase_T"/>
    <property type="match status" value="1"/>
</dbReference>
<name>A0A9D2B949_9FIRM</name>
<dbReference type="InterPro" id="IPR013520">
    <property type="entry name" value="Ribonucl_H"/>
</dbReference>
<protein>
    <submittedName>
        <fullName evidence="3">3'-5' exonuclease</fullName>
    </submittedName>
</protein>
<dbReference type="InterPro" id="IPR006054">
    <property type="entry name" value="DnaQ"/>
</dbReference>
<reference evidence="3" key="2">
    <citation type="submission" date="2021-04" db="EMBL/GenBank/DDBJ databases">
        <authorList>
            <person name="Gilroy R."/>
        </authorList>
    </citation>
    <scope>NUCLEOTIDE SEQUENCE</scope>
    <source>
        <strain evidence="3">CHK191-13928</strain>
    </source>
</reference>
<reference evidence="3" key="1">
    <citation type="journal article" date="2021" name="PeerJ">
        <title>Extensive microbial diversity within the chicken gut microbiome revealed by metagenomics and culture.</title>
        <authorList>
            <person name="Gilroy R."/>
            <person name="Ravi A."/>
            <person name="Getino M."/>
            <person name="Pursley I."/>
            <person name="Horton D.L."/>
            <person name="Alikhan N.F."/>
            <person name="Baker D."/>
            <person name="Gharbi K."/>
            <person name="Hall N."/>
            <person name="Watson M."/>
            <person name="Adriaenssens E.M."/>
            <person name="Foster-Nyarko E."/>
            <person name="Jarju S."/>
            <person name="Secka A."/>
            <person name="Antonio M."/>
            <person name="Oren A."/>
            <person name="Chaudhuri R.R."/>
            <person name="La Ragione R."/>
            <person name="Hildebrand F."/>
            <person name="Pallen M.J."/>
        </authorList>
    </citation>
    <scope>NUCLEOTIDE SEQUENCE</scope>
    <source>
        <strain evidence="3">CHK191-13928</strain>
    </source>
</reference>
<dbReference type="SMART" id="SM00479">
    <property type="entry name" value="EXOIII"/>
    <property type="match status" value="1"/>
</dbReference>
<keyword evidence="1 3" id="KW-0269">Exonuclease</keyword>
<dbReference type="Gene3D" id="3.30.420.10">
    <property type="entry name" value="Ribonuclease H-like superfamily/Ribonuclease H"/>
    <property type="match status" value="1"/>
</dbReference>
<dbReference type="Proteomes" id="UP000886721">
    <property type="component" value="Unassembled WGS sequence"/>
</dbReference>
<dbReference type="SUPFAM" id="SSF53098">
    <property type="entry name" value="Ribonuclease H-like"/>
    <property type="match status" value="1"/>
</dbReference>
<dbReference type="InterPro" id="IPR036397">
    <property type="entry name" value="RNaseH_sf"/>
</dbReference>
<dbReference type="PANTHER" id="PTHR30231">
    <property type="entry name" value="DNA POLYMERASE III SUBUNIT EPSILON"/>
    <property type="match status" value="1"/>
</dbReference>
<dbReference type="PANTHER" id="PTHR30231:SF41">
    <property type="entry name" value="DNA POLYMERASE III SUBUNIT EPSILON"/>
    <property type="match status" value="1"/>
</dbReference>
<dbReference type="GO" id="GO:0005829">
    <property type="term" value="C:cytosol"/>
    <property type="evidence" value="ECO:0007669"/>
    <property type="project" value="TreeGrafter"/>
</dbReference>